<organism evidence="1 2">
    <name type="scientific">Eumeta variegata</name>
    <name type="common">Bagworm moth</name>
    <name type="synonym">Eumeta japonica</name>
    <dbReference type="NCBI Taxonomy" id="151549"/>
    <lineage>
        <taxon>Eukaryota</taxon>
        <taxon>Metazoa</taxon>
        <taxon>Ecdysozoa</taxon>
        <taxon>Arthropoda</taxon>
        <taxon>Hexapoda</taxon>
        <taxon>Insecta</taxon>
        <taxon>Pterygota</taxon>
        <taxon>Neoptera</taxon>
        <taxon>Endopterygota</taxon>
        <taxon>Lepidoptera</taxon>
        <taxon>Glossata</taxon>
        <taxon>Ditrysia</taxon>
        <taxon>Tineoidea</taxon>
        <taxon>Psychidae</taxon>
        <taxon>Oiketicinae</taxon>
        <taxon>Eumeta</taxon>
    </lineage>
</organism>
<evidence type="ECO:0000313" key="1">
    <source>
        <dbReference type="EMBL" id="GBP98115.1"/>
    </source>
</evidence>
<gene>
    <name evidence="1" type="ORF">EVAR_69397_1</name>
</gene>
<protein>
    <submittedName>
        <fullName evidence="1">Uncharacterized protein</fullName>
    </submittedName>
</protein>
<reference evidence="1 2" key="1">
    <citation type="journal article" date="2019" name="Commun. Biol.">
        <title>The bagworm genome reveals a unique fibroin gene that provides high tensile strength.</title>
        <authorList>
            <person name="Kono N."/>
            <person name="Nakamura H."/>
            <person name="Ohtoshi R."/>
            <person name="Tomita M."/>
            <person name="Numata K."/>
            <person name="Arakawa K."/>
        </authorList>
    </citation>
    <scope>NUCLEOTIDE SEQUENCE [LARGE SCALE GENOMIC DNA]</scope>
</reference>
<dbReference type="EMBL" id="BGZK01003070">
    <property type="protein sequence ID" value="GBP98115.1"/>
    <property type="molecule type" value="Genomic_DNA"/>
</dbReference>
<keyword evidence="2" id="KW-1185">Reference proteome</keyword>
<accession>A0A4C2AGU7</accession>
<evidence type="ECO:0000313" key="2">
    <source>
        <dbReference type="Proteomes" id="UP000299102"/>
    </source>
</evidence>
<dbReference type="OrthoDB" id="2016523at2759"/>
<proteinExistence type="predicted"/>
<dbReference type="AlphaFoldDB" id="A0A4C2AGU7"/>
<sequence length="79" mass="9110">MPREELMEQRLAEMHVHLQFLETLYNARQEELLAVQVKFLQSKNNNSQERSAASTHLYGISQSSLTPELRALLRNVSGK</sequence>
<dbReference type="Proteomes" id="UP000299102">
    <property type="component" value="Unassembled WGS sequence"/>
</dbReference>
<comment type="caution">
    <text evidence="1">The sequence shown here is derived from an EMBL/GenBank/DDBJ whole genome shotgun (WGS) entry which is preliminary data.</text>
</comment>
<name>A0A4C2AGU7_EUMVA</name>